<dbReference type="AlphaFoldDB" id="G7IY86"/>
<dbReference type="PROSITE" id="PS50863">
    <property type="entry name" value="B3"/>
    <property type="match status" value="2"/>
</dbReference>
<keyword evidence="2" id="KW-0805">Transcription regulation</keyword>
<reference evidence="8 10" key="2">
    <citation type="journal article" date="2014" name="BMC Genomics">
        <title>An improved genome release (version Mt4.0) for the model legume Medicago truncatula.</title>
        <authorList>
            <person name="Tang H."/>
            <person name="Krishnakumar V."/>
            <person name="Bidwell S."/>
            <person name="Rosen B."/>
            <person name="Chan A."/>
            <person name="Zhou S."/>
            <person name="Gentzbittel L."/>
            <person name="Childs K.L."/>
            <person name="Yandell M."/>
            <person name="Gundlach H."/>
            <person name="Mayer K.F."/>
            <person name="Schwartz D.C."/>
            <person name="Town C.D."/>
        </authorList>
    </citation>
    <scope>GENOME REANNOTATION</scope>
    <source>
        <strain evidence="9 10">cv. Jemalong A17</strain>
    </source>
</reference>
<dbReference type="PANTHER" id="PTHR31920:SF117">
    <property type="entry name" value="TRANSCRIPTIONAL FACTOR FAMILY PROTEIN, PUTATIVE-RELATED"/>
    <property type="match status" value="1"/>
</dbReference>
<feature type="domain" description="TF-B3" evidence="7">
    <location>
        <begin position="9"/>
        <end position="102"/>
    </location>
</feature>
<dbReference type="InterPro" id="IPR003340">
    <property type="entry name" value="B3_DNA-bd"/>
</dbReference>
<evidence type="ECO:0000313" key="8">
    <source>
        <dbReference type="EMBL" id="AES70700.1"/>
    </source>
</evidence>
<keyword evidence="10" id="KW-1185">Reference proteome</keyword>
<dbReference type="STRING" id="3880.G7IY86"/>
<dbReference type="EnsemblPlants" id="AES70700">
    <property type="protein sequence ID" value="AES70700"/>
    <property type="gene ID" value="MTR_3g061310"/>
</dbReference>
<keyword evidence="5" id="KW-0539">Nucleus</keyword>
<keyword evidence="3" id="KW-0238">DNA-binding</keyword>
<evidence type="ECO:0000313" key="10">
    <source>
        <dbReference type="Proteomes" id="UP000002051"/>
    </source>
</evidence>
<dbReference type="OrthoDB" id="1688597at2759"/>
<reference evidence="9" key="3">
    <citation type="submission" date="2015-04" db="UniProtKB">
        <authorList>
            <consortium name="EnsemblPlants"/>
        </authorList>
    </citation>
    <scope>IDENTIFICATION</scope>
    <source>
        <strain evidence="9">cv. Jemalong A17</strain>
    </source>
</reference>
<evidence type="ECO:0000259" key="7">
    <source>
        <dbReference type="PROSITE" id="PS50863"/>
    </source>
</evidence>
<dbReference type="OMA" id="EDGMEGP"/>
<evidence type="ECO:0000256" key="3">
    <source>
        <dbReference type="ARBA" id="ARBA00023125"/>
    </source>
</evidence>
<evidence type="ECO:0000256" key="2">
    <source>
        <dbReference type="ARBA" id="ARBA00023015"/>
    </source>
</evidence>
<dbReference type="CDD" id="cd10017">
    <property type="entry name" value="B3_DNA"/>
    <property type="match status" value="2"/>
</dbReference>
<dbReference type="HOGENOM" id="CLU_015069_1_3_1"/>
<dbReference type="SUPFAM" id="SSF101936">
    <property type="entry name" value="DNA-binding pseudobarrel domain"/>
    <property type="match status" value="2"/>
</dbReference>
<comment type="subcellular location">
    <subcellularLocation>
        <location evidence="1">Nucleus</location>
    </subcellularLocation>
</comment>
<dbReference type="PANTHER" id="PTHR31920">
    <property type="entry name" value="B3 DOMAIN-CONTAINING"/>
    <property type="match status" value="1"/>
</dbReference>
<evidence type="ECO:0000256" key="5">
    <source>
        <dbReference type="ARBA" id="ARBA00023242"/>
    </source>
</evidence>
<dbReference type="InterPro" id="IPR050655">
    <property type="entry name" value="Plant_B3_domain"/>
</dbReference>
<feature type="domain" description="TF-B3" evidence="7">
    <location>
        <begin position="191"/>
        <end position="285"/>
    </location>
</feature>
<name>G7IY86_MEDTR</name>
<reference evidence="8 10" key="1">
    <citation type="journal article" date="2011" name="Nature">
        <title>The Medicago genome provides insight into the evolution of rhizobial symbioses.</title>
        <authorList>
            <person name="Young N.D."/>
            <person name="Debelle F."/>
            <person name="Oldroyd G.E."/>
            <person name="Geurts R."/>
            <person name="Cannon S.B."/>
            <person name="Udvardi M.K."/>
            <person name="Benedito V.A."/>
            <person name="Mayer K.F."/>
            <person name="Gouzy J."/>
            <person name="Schoof H."/>
            <person name="Van de Peer Y."/>
            <person name="Proost S."/>
            <person name="Cook D.R."/>
            <person name="Meyers B.C."/>
            <person name="Spannagl M."/>
            <person name="Cheung F."/>
            <person name="De Mita S."/>
            <person name="Krishnakumar V."/>
            <person name="Gundlach H."/>
            <person name="Zhou S."/>
            <person name="Mudge J."/>
            <person name="Bharti A.K."/>
            <person name="Murray J.D."/>
            <person name="Naoumkina M.A."/>
            <person name="Rosen B."/>
            <person name="Silverstein K.A."/>
            <person name="Tang H."/>
            <person name="Rombauts S."/>
            <person name="Zhao P.X."/>
            <person name="Zhou P."/>
            <person name="Barbe V."/>
            <person name="Bardou P."/>
            <person name="Bechner M."/>
            <person name="Bellec A."/>
            <person name="Berger A."/>
            <person name="Berges H."/>
            <person name="Bidwell S."/>
            <person name="Bisseling T."/>
            <person name="Choisne N."/>
            <person name="Couloux A."/>
            <person name="Denny R."/>
            <person name="Deshpande S."/>
            <person name="Dai X."/>
            <person name="Doyle J.J."/>
            <person name="Dudez A.M."/>
            <person name="Farmer A.D."/>
            <person name="Fouteau S."/>
            <person name="Franken C."/>
            <person name="Gibelin C."/>
            <person name="Gish J."/>
            <person name="Goldstein S."/>
            <person name="Gonzalez A.J."/>
            <person name="Green P.J."/>
            <person name="Hallab A."/>
            <person name="Hartog M."/>
            <person name="Hua A."/>
            <person name="Humphray S.J."/>
            <person name="Jeong D.H."/>
            <person name="Jing Y."/>
            <person name="Jocker A."/>
            <person name="Kenton S.M."/>
            <person name="Kim D.J."/>
            <person name="Klee K."/>
            <person name="Lai H."/>
            <person name="Lang C."/>
            <person name="Lin S."/>
            <person name="Macmil S.L."/>
            <person name="Magdelenat G."/>
            <person name="Matthews L."/>
            <person name="McCorrison J."/>
            <person name="Monaghan E.L."/>
            <person name="Mun J.H."/>
            <person name="Najar F.Z."/>
            <person name="Nicholson C."/>
            <person name="Noirot C."/>
            <person name="O'Bleness M."/>
            <person name="Paule C.R."/>
            <person name="Poulain J."/>
            <person name="Prion F."/>
            <person name="Qin B."/>
            <person name="Qu C."/>
            <person name="Retzel E.F."/>
            <person name="Riddle C."/>
            <person name="Sallet E."/>
            <person name="Samain S."/>
            <person name="Samson N."/>
            <person name="Sanders I."/>
            <person name="Saurat O."/>
            <person name="Scarpelli C."/>
            <person name="Schiex T."/>
            <person name="Segurens B."/>
            <person name="Severin A.J."/>
            <person name="Sherrier D.J."/>
            <person name="Shi R."/>
            <person name="Sims S."/>
            <person name="Singer S.R."/>
            <person name="Sinharoy S."/>
            <person name="Sterck L."/>
            <person name="Viollet A."/>
            <person name="Wang B.B."/>
            <person name="Wang K."/>
            <person name="Wang M."/>
            <person name="Wang X."/>
            <person name="Warfsmann J."/>
            <person name="Weissenbach J."/>
            <person name="White D.D."/>
            <person name="White J.D."/>
            <person name="Wiley G.B."/>
            <person name="Wincker P."/>
            <person name="Xing Y."/>
            <person name="Yang L."/>
            <person name="Yao Z."/>
            <person name="Ying F."/>
            <person name="Zhai J."/>
            <person name="Zhou L."/>
            <person name="Zuber A."/>
            <person name="Denarie J."/>
            <person name="Dixon R.A."/>
            <person name="May G.D."/>
            <person name="Schwartz D.C."/>
            <person name="Rogers J."/>
            <person name="Quetier F."/>
            <person name="Town C.D."/>
            <person name="Roe B.A."/>
        </authorList>
    </citation>
    <scope>NUCLEOTIDE SEQUENCE [LARGE SCALE GENOMIC DNA]</scope>
    <source>
        <strain evidence="8">A17</strain>
        <strain evidence="9 10">cv. Jemalong A17</strain>
    </source>
</reference>
<dbReference type="Proteomes" id="UP000002051">
    <property type="component" value="Chromosome 3"/>
</dbReference>
<gene>
    <name evidence="8" type="ordered locus">MTR_3g061310</name>
</gene>
<organism evidence="8 10">
    <name type="scientific">Medicago truncatula</name>
    <name type="common">Barrel medic</name>
    <name type="synonym">Medicago tribuloides</name>
    <dbReference type="NCBI Taxonomy" id="3880"/>
    <lineage>
        <taxon>Eukaryota</taxon>
        <taxon>Viridiplantae</taxon>
        <taxon>Streptophyta</taxon>
        <taxon>Embryophyta</taxon>
        <taxon>Tracheophyta</taxon>
        <taxon>Spermatophyta</taxon>
        <taxon>Magnoliopsida</taxon>
        <taxon>eudicotyledons</taxon>
        <taxon>Gunneridae</taxon>
        <taxon>Pentapetalae</taxon>
        <taxon>rosids</taxon>
        <taxon>fabids</taxon>
        <taxon>Fabales</taxon>
        <taxon>Fabaceae</taxon>
        <taxon>Papilionoideae</taxon>
        <taxon>50 kb inversion clade</taxon>
        <taxon>NPAAA clade</taxon>
        <taxon>Hologalegina</taxon>
        <taxon>IRL clade</taxon>
        <taxon>Trifolieae</taxon>
        <taxon>Medicago</taxon>
    </lineage>
</organism>
<accession>G7IY86</accession>
<evidence type="ECO:0000256" key="4">
    <source>
        <dbReference type="ARBA" id="ARBA00023163"/>
    </source>
</evidence>
<protein>
    <submittedName>
        <fullName evidence="8">Transcriptional factor B3 family protein</fullName>
    </submittedName>
</protein>
<proteinExistence type="predicted"/>
<evidence type="ECO:0000313" key="9">
    <source>
        <dbReference type="EnsemblPlants" id="AES70700"/>
    </source>
</evidence>
<dbReference type="Pfam" id="PF02362">
    <property type="entry name" value="B3"/>
    <property type="match status" value="2"/>
</dbReference>
<evidence type="ECO:0000256" key="6">
    <source>
        <dbReference type="SAM" id="MobiDB-lite"/>
    </source>
</evidence>
<dbReference type="GO" id="GO:0003677">
    <property type="term" value="F:DNA binding"/>
    <property type="evidence" value="ECO:0007669"/>
    <property type="project" value="UniProtKB-KW"/>
</dbReference>
<dbReference type="PaxDb" id="3880-AES70700"/>
<dbReference type="InterPro" id="IPR015300">
    <property type="entry name" value="DNA-bd_pseudobarrel_sf"/>
</dbReference>
<keyword evidence="4" id="KW-0804">Transcription</keyword>
<dbReference type="EMBL" id="CM001219">
    <property type="protein sequence ID" value="AES70700.1"/>
    <property type="molecule type" value="Genomic_DNA"/>
</dbReference>
<dbReference type="Gene3D" id="2.40.330.10">
    <property type="entry name" value="DNA-binding pseudobarrel domain"/>
    <property type="match status" value="2"/>
</dbReference>
<feature type="region of interest" description="Disordered" evidence="6">
    <location>
        <begin position="146"/>
        <end position="174"/>
    </location>
</feature>
<sequence length="285" mass="32993">MARRNATLPIRFFKIILQTNLQRIQIPNNFTRRYGVGLTNPVLIKAPDGTKWKVYWKKINGEIWFEKGWKHFTENYSLQHGCLVVFKYKGTSKFDVLILGNNAVEIDYDSSCDTDDENGNVGQNDDESLEISDEWRNQKIARKRPPLFYPRPHKKFSGENKKSTKRTSSLNRSNRARVEEVAAKFTSSNPFFTILILPNHLVAGRPRVPNIHLKGVIENKEKNLVLQIGERSWKVKLLASYERETGRRLSAGWSLFVNESGLQPENVCVFELINKENLVFKVHVF</sequence>
<dbReference type="SMART" id="SM01019">
    <property type="entry name" value="B3"/>
    <property type="match status" value="2"/>
</dbReference>
<evidence type="ECO:0000256" key="1">
    <source>
        <dbReference type="ARBA" id="ARBA00004123"/>
    </source>
</evidence>
<feature type="compositionally biased region" description="Basic residues" evidence="6">
    <location>
        <begin position="146"/>
        <end position="155"/>
    </location>
</feature>
<dbReference type="GO" id="GO:0005634">
    <property type="term" value="C:nucleus"/>
    <property type="evidence" value="ECO:0007669"/>
    <property type="project" value="UniProtKB-SubCell"/>
</dbReference>